<dbReference type="PANTHER" id="PTHR43808:SF31">
    <property type="entry name" value="N-ACETYL-L-CITRULLINE DEACETYLASE"/>
    <property type="match status" value="1"/>
</dbReference>
<reference evidence="11 12" key="1">
    <citation type="submission" date="2022-04" db="EMBL/GenBank/DDBJ databases">
        <authorList>
            <person name="Grouzdev D.S."/>
            <person name="Pantiukh K.S."/>
            <person name="Krutkina M.S."/>
        </authorList>
    </citation>
    <scope>NUCLEOTIDE SEQUENCE [LARGE SCALE GENOMIC DNA]</scope>
    <source>
        <strain evidence="11 12">6x-1</strain>
    </source>
</reference>
<dbReference type="Pfam" id="PF01546">
    <property type="entry name" value="Peptidase_M20"/>
    <property type="match status" value="1"/>
</dbReference>
<dbReference type="Gene3D" id="3.40.630.10">
    <property type="entry name" value="Zn peptidases"/>
    <property type="match status" value="1"/>
</dbReference>
<dbReference type="GO" id="GO:0008777">
    <property type="term" value="F:acetylornithine deacetylase activity"/>
    <property type="evidence" value="ECO:0007669"/>
    <property type="project" value="UniProtKB-EC"/>
</dbReference>
<gene>
    <name evidence="11" type="primary">argE</name>
    <name evidence="11" type="ORF">MWN34_02185</name>
</gene>
<sequence length="382" mass="40014">MTVVPDSLDLLADLVAFPTISADTNVPLIDYVEGFLAGHGVTATRIPTEDGQKANLFAVVGPPDRPGVILSGHTDVVPVAGQPWLDDPFRLRVTPDRAIGRGAADMKGFVACALRAVAKAASRPLARPIILALSHDEEIGCIGVRRLLPALAGLEPRPDLCIVGENTGMRVLTAHKGKVMGSIDITGVAGHSSEPEKGVNAILLASDMIQVARAIQLRLKASARPDPDLSVPYTTLHVGVISGGTKVNIIPQNCSIGFEIRNHPEDDPDLILDELSEAARALAARHPGSAVTVAVSNRYPGLATDPDEPGVAFVQRLAGANGVGKAAYGTEAGLFRETLGITTVVCGPGDVAQCHTPEEYLLLSQITACDMLLDRLIESLSA</sequence>
<evidence type="ECO:0000259" key="10">
    <source>
        <dbReference type="Pfam" id="PF07687"/>
    </source>
</evidence>
<evidence type="ECO:0000256" key="2">
    <source>
        <dbReference type="ARBA" id="ARBA00005691"/>
    </source>
</evidence>
<dbReference type="EC" id="3.5.1.16" evidence="11"/>
<comment type="cofactor">
    <cofactor evidence="1">
        <name>Zn(2+)</name>
        <dbReference type="ChEBI" id="CHEBI:29105"/>
    </cofactor>
</comment>
<dbReference type="InterPro" id="IPR011650">
    <property type="entry name" value="Peptidase_M20_dimer"/>
</dbReference>
<evidence type="ECO:0000256" key="5">
    <source>
        <dbReference type="ARBA" id="ARBA00022605"/>
    </source>
</evidence>
<name>A0ABT0D6X8_9HYPH</name>
<dbReference type="SUPFAM" id="SSF53187">
    <property type="entry name" value="Zn-dependent exopeptidases"/>
    <property type="match status" value="1"/>
</dbReference>
<dbReference type="InterPro" id="IPR036264">
    <property type="entry name" value="Bact_exopeptidase_dim_dom"/>
</dbReference>
<dbReference type="NCBIfam" id="TIGR01892">
    <property type="entry name" value="AcOrn-deacetyl"/>
    <property type="match status" value="1"/>
</dbReference>
<comment type="caution">
    <text evidence="11">The sequence shown here is derived from an EMBL/GenBank/DDBJ whole genome shotgun (WGS) entry which is preliminary data.</text>
</comment>
<evidence type="ECO:0000256" key="4">
    <source>
        <dbReference type="ARBA" id="ARBA00022571"/>
    </source>
</evidence>
<evidence type="ECO:0000256" key="6">
    <source>
        <dbReference type="ARBA" id="ARBA00022723"/>
    </source>
</evidence>
<keyword evidence="7 11" id="KW-0378">Hydrolase</keyword>
<keyword evidence="8" id="KW-0862">Zinc</keyword>
<keyword evidence="6" id="KW-0479">Metal-binding</keyword>
<dbReference type="InterPro" id="IPR001261">
    <property type="entry name" value="ArgE/DapE_CS"/>
</dbReference>
<evidence type="ECO:0000313" key="12">
    <source>
        <dbReference type="Proteomes" id="UP001203284"/>
    </source>
</evidence>
<dbReference type="NCBIfam" id="NF005710">
    <property type="entry name" value="PRK07522.1"/>
    <property type="match status" value="1"/>
</dbReference>
<keyword evidence="4" id="KW-0055">Arginine biosynthesis</keyword>
<evidence type="ECO:0000256" key="3">
    <source>
        <dbReference type="ARBA" id="ARBA00022490"/>
    </source>
</evidence>
<evidence type="ECO:0000256" key="8">
    <source>
        <dbReference type="ARBA" id="ARBA00022833"/>
    </source>
</evidence>
<dbReference type="Pfam" id="PF07687">
    <property type="entry name" value="M20_dimer"/>
    <property type="match status" value="1"/>
</dbReference>
<keyword evidence="12" id="KW-1185">Reference proteome</keyword>
<organism evidence="11 12">
    <name type="scientific">Ancylobacter crimeensis</name>
    <dbReference type="NCBI Taxonomy" id="2579147"/>
    <lineage>
        <taxon>Bacteria</taxon>
        <taxon>Pseudomonadati</taxon>
        <taxon>Pseudomonadota</taxon>
        <taxon>Alphaproteobacteria</taxon>
        <taxon>Hyphomicrobiales</taxon>
        <taxon>Xanthobacteraceae</taxon>
        <taxon>Ancylobacter</taxon>
    </lineage>
</organism>
<proteinExistence type="inferred from homology"/>
<dbReference type="PANTHER" id="PTHR43808">
    <property type="entry name" value="ACETYLORNITHINE DEACETYLASE"/>
    <property type="match status" value="1"/>
</dbReference>
<evidence type="ECO:0000313" key="11">
    <source>
        <dbReference type="EMBL" id="MCK0195713.1"/>
    </source>
</evidence>
<accession>A0ABT0D6X8</accession>
<dbReference type="InterPro" id="IPR002933">
    <property type="entry name" value="Peptidase_M20"/>
</dbReference>
<dbReference type="InterPro" id="IPR010169">
    <property type="entry name" value="AcOrn-deacetyl"/>
</dbReference>
<dbReference type="RefSeq" id="WP_247026164.1">
    <property type="nucleotide sequence ID" value="NZ_JALKCH010000002.1"/>
</dbReference>
<dbReference type="CDD" id="cd03894">
    <property type="entry name" value="M20_ArgE"/>
    <property type="match status" value="1"/>
</dbReference>
<protein>
    <submittedName>
        <fullName evidence="11">Acetylornithine deacetylase</fullName>
        <ecNumber evidence="11">3.5.1.16</ecNumber>
    </submittedName>
</protein>
<evidence type="ECO:0000256" key="9">
    <source>
        <dbReference type="ARBA" id="ARBA00023285"/>
    </source>
</evidence>
<comment type="similarity">
    <text evidence="2">Belongs to the peptidase M20A family. ArgE subfamily.</text>
</comment>
<keyword evidence="5" id="KW-0028">Amino-acid biosynthesis</keyword>
<dbReference type="PROSITE" id="PS00759">
    <property type="entry name" value="ARGE_DAPE_CPG2_2"/>
    <property type="match status" value="1"/>
</dbReference>
<dbReference type="Proteomes" id="UP001203284">
    <property type="component" value="Unassembled WGS sequence"/>
</dbReference>
<dbReference type="EMBL" id="JALKCH010000002">
    <property type="protein sequence ID" value="MCK0195713.1"/>
    <property type="molecule type" value="Genomic_DNA"/>
</dbReference>
<dbReference type="SUPFAM" id="SSF55031">
    <property type="entry name" value="Bacterial exopeptidase dimerisation domain"/>
    <property type="match status" value="1"/>
</dbReference>
<keyword evidence="9" id="KW-0170">Cobalt</keyword>
<feature type="domain" description="Peptidase M20 dimerisation" evidence="10">
    <location>
        <begin position="173"/>
        <end position="285"/>
    </location>
</feature>
<evidence type="ECO:0000256" key="1">
    <source>
        <dbReference type="ARBA" id="ARBA00001947"/>
    </source>
</evidence>
<keyword evidence="3" id="KW-0963">Cytoplasm</keyword>
<evidence type="ECO:0000256" key="7">
    <source>
        <dbReference type="ARBA" id="ARBA00022801"/>
    </source>
</evidence>
<dbReference type="InterPro" id="IPR050072">
    <property type="entry name" value="Peptidase_M20A"/>
</dbReference>
<dbReference type="Gene3D" id="3.30.70.360">
    <property type="match status" value="1"/>
</dbReference>